<gene>
    <name evidence="1" type="ORF">ACOLOM_LOCUS581</name>
</gene>
<keyword evidence="2" id="KW-1185">Reference proteome</keyword>
<evidence type="ECO:0000313" key="1">
    <source>
        <dbReference type="EMBL" id="CAG8447206.1"/>
    </source>
</evidence>
<sequence length="219" mass="25590">MDYFRVNNPSSWSLISFLKWRSDNMTLKDCAQEHGQEHALVAFYGSLSSALWVQLSLSQLDSDFEENTSKKARQDKNDINAILPTPENNVAKVTNPIVEKLLKYGKGIARYKIIFLPEDNKEDPIRKLLNDQEWAASEHNWKMAEKRITNSFSFVIPENIKNLLTRYDKAIEEQTVGFESNINKISLVINENPFVKERTEYVFKRDWLLHWTQLVYTSL</sequence>
<dbReference type="Proteomes" id="UP000789525">
    <property type="component" value="Unassembled WGS sequence"/>
</dbReference>
<organism evidence="1 2">
    <name type="scientific">Acaulospora colombiana</name>
    <dbReference type="NCBI Taxonomy" id="27376"/>
    <lineage>
        <taxon>Eukaryota</taxon>
        <taxon>Fungi</taxon>
        <taxon>Fungi incertae sedis</taxon>
        <taxon>Mucoromycota</taxon>
        <taxon>Glomeromycotina</taxon>
        <taxon>Glomeromycetes</taxon>
        <taxon>Diversisporales</taxon>
        <taxon>Acaulosporaceae</taxon>
        <taxon>Acaulospora</taxon>
    </lineage>
</organism>
<name>A0ACA9K1X5_9GLOM</name>
<reference evidence="1" key="1">
    <citation type="submission" date="2021-06" db="EMBL/GenBank/DDBJ databases">
        <authorList>
            <person name="Kallberg Y."/>
            <person name="Tangrot J."/>
            <person name="Rosling A."/>
        </authorList>
    </citation>
    <scope>NUCLEOTIDE SEQUENCE</scope>
    <source>
        <strain evidence="1">CL356</strain>
    </source>
</reference>
<comment type="caution">
    <text evidence="1">The sequence shown here is derived from an EMBL/GenBank/DDBJ whole genome shotgun (WGS) entry which is preliminary data.</text>
</comment>
<dbReference type="EMBL" id="CAJVPT010000587">
    <property type="protein sequence ID" value="CAG8447206.1"/>
    <property type="molecule type" value="Genomic_DNA"/>
</dbReference>
<accession>A0ACA9K1X5</accession>
<evidence type="ECO:0000313" key="2">
    <source>
        <dbReference type="Proteomes" id="UP000789525"/>
    </source>
</evidence>
<proteinExistence type="predicted"/>
<protein>
    <submittedName>
        <fullName evidence="1">2310_t:CDS:1</fullName>
    </submittedName>
</protein>